<dbReference type="InterPro" id="IPR029060">
    <property type="entry name" value="PIN-like_dom_sf"/>
</dbReference>
<name>A0ABU1JHA9_9PROT</name>
<keyword evidence="4 8" id="KW-0479">Metal-binding</keyword>
<keyword evidence="11" id="KW-1185">Reference proteome</keyword>
<dbReference type="Gene3D" id="3.40.50.1010">
    <property type="entry name" value="5'-nuclease"/>
    <property type="match status" value="1"/>
</dbReference>
<comment type="caution">
    <text evidence="10">The sequence shown here is derived from an EMBL/GenBank/DDBJ whole genome shotgun (WGS) entry which is preliminary data.</text>
</comment>
<evidence type="ECO:0000256" key="7">
    <source>
        <dbReference type="ARBA" id="ARBA00038093"/>
    </source>
</evidence>
<keyword evidence="5 8" id="KW-0378">Hydrolase</keyword>
<dbReference type="InterPro" id="IPR022907">
    <property type="entry name" value="VapC_family"/>
</dbReference>
<dbReference type="EC" id="3.1.-.-" evidence="8"/>
<evidence type="ECO:0000256" key="4">
    <source>
        <dbReference type="ARBA" id="ARBA00022723"/>
    </source>
</evidence>
<comment type="function">
    <text evidence="8">Toxic component of a toxin-antitoxin (TA) system. An RNase.</text>
</comment>
<keyword evidence="8" id="KW-0800">Toxin</keyword>
<evidence type="ECO:0000256" key="3">
    <source>
        <dbReference type="ARBA" id="ARBA00022722"/>
    </source>
</evidence>
<dbReference type="HAMAP" id="MF_00265">
    <property type="entry name" value="VapC_Nob1"/>
    <property type="match status" value="1"/>
</dbReference>
<keyword evidence="3 8" id="KW-0540">Nuclease</keyword>
<dbReference type="InterPro" id="IPR002716">
    <property type="entry name" value="PIN_dom"/>
</dbReference>
<evidence type="ECO:0000256" key="8">
    <source>
        <dbReference type="HAMAP-Rule" id="MF_00265"/>
    </source>
</evidence>
<dbReference type="PANTHER" id="PTHR33653">
    <property type="entry name" value="RIBONUCLEASE VAPC2"/>
    <property type="match status" value="1"/>
</dbReference>
<reference evidence="10 11" key="1">
    <citation type="submission" date="2023-07" db="EMBL/GenBank/DDBJ databases">
        <title>Sorghum-associated microbial communities from plants grown in Nebraska, USA.</title>
        <authorList>
            <person name="Schachtman D."/>
        </authorList>
    </citation>
    <scope>NUCLEOTIDE SEQUENCE [LARGE SCALE GENOMIC DNA]</scope>
    <source>
        <strain evidence="10 11">584</strain>
    </source>
</reference>
<dbReference type="Pfam" id="PF01850">
    <property type="entry name" value="PIN"/>
    <property type="match status" value="1"/>
</dbReference>
<protein>
    <recommendedName>
        <fullName evidence="8">Ribonuclease VapC</fullName>
        <shortName evidence="8">RNase VapC</shortName>
        <ecNumber evidence="8">3.1.-.-</ecNumber>
    </recommendedName>
    <alternativeName>
        <fullName evidence="8">Toxin VapC</fullName>
    </alternativeName>
</protein>
<evidence type="ECO:0000256" key="2">
    <source>
        <dbReference type="ARBA" id="ARBA00022649"/>
    </source>
</evidence>
<comment type="similarity">
    <text evidence="7 8">Belongs to the PINc/VapC protein family.</text>
</comment>
<dbReference type="CDD" id="cd18731">
    <property type="entry name" value="PIN_NgFitB-like"/>
    <property type="match status" value="1"/>
</dbReference>
<feature type="domain" description="PIN" evidence="9">
    <location>
        <begin position="2"/>
        <end position="124"/>
    </location>
</feature>
<gene>
    <name evidence="8" type="primary">vapC</name>
    <name evidence="10" type="ORF">E9232_000489</name>
</gene>
<evidence type="ECO:0000256" key="5">
    <source>
        <dbReference type="ARBA" id="ARBA00022801"/>
    </source>
</evidence>
<keyword evidence="6 8" id="KW-0460">Magnesium</keyword>
<feature type="binding site" evidence="8">
    <location>
        <position position="5"/>
    </location>
    <ligand>
        <name>Mg(2+)</name>
        <dbReference type="ChEBI" id="CHEBI:18420"/>
    </ligand>
</feature>
<comment type="cofactor">
    <cofactor evidence="1 8">
        <name>Mg(2+)</name>
        <dbReference type="ChEBI" id="CHEBI:18420"/>
    </cofactor>
</comment>
<feature type="binding site" evidence="8">
    <location>
        <position position="104"/>
    </location>
    <ligand>
        <name>Mg(2+)</name>
        <dbReference type="ChEBI" id="CHEBI:18420"/>
    </ligand>
</feature>
<evidence type="ECO:0000256" key="6">
    <source>
        <dbReference type="ARBA" id="ARBA00022842"/>
    </source>
</evidence>
<proteinExistence type="inferred from homology"/>
<dbReference type="PANTHER" id="PTHR33653:SF1">
    <property type="entry name" value="RIBONUCLEASE VAPC2"/>
    <property type="match status" value="1"/>
</dbReference>
<sequence length="143" mass="15134">MIILDTNVVSEPMRPTGDPRVVQWLNRQSPDTLFLTASSLTELLVGIARLPPGKRRAGLDIALGDLIDSLFGDRVLSFDRTAATAYAHLIERARGSGRAISVADGQIAAIATVHGYTVATRDTSPFVAAGVPVIDPWATGDAP</sequence>
<evidence type="ECO:0000313" key="10">
    <source>
        <dbReference type="EMBL" id="MDR6287990.1"/>
    </source>
</evidence>
<dbReference type="InterPro" id="IPR050556">
    <property type="entry name" value="Type_II_TA_system_RNase"/>
</dbReference>
<dbReference type="EMBL" id="JAVDPW010000001">
    <property type="protein sequence ID" value="MDR6287990.1"/>
    <property type="molecule type" value="Genomic_DNA"/>
</dbReference>
<dbReference type="Proteomes" id="UP001262410">
    <property type="component" value="Unassembled WGS sequence"/>
</dbReference>
<organism evidence="10 11">
    <name type="scientific">Inquilinus ginsengisoli</name>
    <dbReference type="NCBI Taxonomy" id="363840"/>
    <lineage>
        <taxon>Bacteria</taxon>
        <taxon>Pseudomonadati</taxon>
        <taxon>Pseudomonadota</taxon>
        <taxon>Alphaproteobacteria</taxon>
        <taxon>Rhodospirillales</taxon>
        <taxon>Rhodospirillaceae</taxon>
        <taxon>Inquilinus</taxon>
    </lineage>
</organism>
<evidence type="ECO:0000259" key="9">
    <source>
        <dbReference type="Pfam" id="PF01850"/>
    </source>
</evidence>
<dbReference type="SUPFAM" id="SSF88723">
    <property type="entry name" value="PIN domain-like"/>
    <property type="match status" value="1"/>
</dbReference>
<evidence type="ECO:0000256" key="1">
    <source>
        <dbReference type="ARBA" id="ARBA00001946"/>
    </source>
</evidence>
<keyword evidence="2 8" id="KW-1277">Toxin-antitoxin system</keyword>
<evidence type="ECO:0000313" key="11">
    <source>
        <dbReference type="Proteomes" id="UP001262410"/>
    </source>
</evidence>
<accession>A0ABU1JHA9</accession>
<dbReference type="RefSeq" id="WP_309791924.1">
    <property type="nucleotide sequence ID" value="NZ_JAVDPW010000001.1"/>
</dbReference>